<gene>
    <name evidence="13" type="ORF">SR1949_18160</name>
</gene>
<evidence type="ECO:0000256" key="1">
    <source>
        <dbReference type="ARBA" id="ARBA00001942"/>
    </source>
</evidence>
<evidence type="ECO:0000256" key="6">
    <source>
        <dbReference type="ARBA" id="ARBA00022723"/>
    </source>
</evidence>
<keyword evidence="14" id="KW-1185">Reference proteome</keyword>
<feature type="region of interest" description="Disordered" evidence="11">
    <location>
        <begin position="22"/>
        <end position="51"/>
    </location>
</feature>
<comment type="similarity">
    <text evidence="3">Belongs to the prokaryotic molybdopterin-containing oxidoreductase family. NasA/NapA/NarB subfamily.</text>
</comment>
<dbReference type="Gene3D" id="2.20.25.90">
    <property type="entry name" value="ADC-like domains"/>
    <property type="match status" value="1"/>
</dbReference>
<dbReference type="EMBL" id="BJCE01000047">
    <property type="protein sequence ID" value="GCL36710.1"/>
    <property type="molecule type" value="Genomic_DNA"/>
</dbReference>
<dbReference type="GO" id="GO:0042128">
    <property type="term" value="P:nitrate assimilation"/>
    <property type="evidence" value="ECO:0007669"/>
    <property type="project" value="UniProtKB-KW"/>
</dbReference>
<accession>A0A479ZVD1</accession>
<dbReference type="SMART" id="SM00926">
    <property type="entry name" value="Molybdop_Fe4S4"/>
    <property type="match status" value="1"/>
</dbReference>
<evidence type="ECO:0000256" key="11">
    <source>
        <dbReference type="SAM" id="MobiDB-lite"/>
    </source>
</evidence>
<comment type="cofactor">
    <cofactor evidence="2">
        <name>[4Fe-4S] cluster</name>
        <dbReference type="ChEBI" id="CHEBI:49883"/>
    </cofactor>
</comment>
<organism evidence="13 14">
    <name type="scientific">Sphaerospermopsis reniformis</name>
    <dbReference type="NCBI Taxonomy" id="531300"/>
    <lineage>
        <taxon>Bacteria</taxon>
        <taxon>Bacillati</taxon>
        <taxon>Cyanobacteriota</taxon>
        <taxon>Cyanophyceae</taxon>
        <taxon>Nostocales</taxon>
        <taxon>Aphanizomenonaceae</taxon>
        <taxon>Sphaerospermopsis</taxon>
    </lineage>
</organism>
<dbReference type="GO" id="GO:0043546">
    <property type="term" value="F:molybdopterin cofactor binding"/>
    <property type="evidence" value="ECO:0007669"/>
    <property type="project" value="InterPro"/>
</dbReference>
<keyword evidence="4" id="KW-0004">4Fe-4S</keyword>
<dbReference type="AlphaFoldDB" id="A0A479ZVD1"/>
<dbReference type="PANTHER" id="PTHR43105">
    <property type="entry name" value="RESPIRATORY NITRATE REDUCTASE"/>
    <property type="match status" value="1"/>
</dbReference>
<reference evidence="14" key="1">
    <citation type="submission" date="2019-02" db="EMBL/GenBank/DDBJ databases">
        <title>Draft genome sequence of Sphaerospermopsis reniformis NIES-1949.</title>
        <authorList>
            <person name="Yamaguchi H."/>
            <person name="Suzuki S."/>
            <person name="Kawachi M."/>
        </authorList>
    </citation>
    <scope>NUCLEOTIDE SEQUENCE [LARGE SCALE GENOMIC DNA]</scope>
    <source>
        <strain evidence="14">NIES-1949</strain>
    </source>
</reference>
<evidence type="ECO:0000256" key="3">
    <source>
        <dbReference type="ARBA" id="ARBA00008747"/>
    </source>
</evidence>
<dbReference type="Gene3D" id="3.40.50.740">
    <property type="match status" value="1"/>
</dbReference>
<dbReference type="GO" id="GO:0016020">
    <property type="term" value="C:membrane"/>
    <property type="evidence" value="ECO:0007669"/>
    <property type="project" value="TreeGrafter"/>
</dbReference>
<dbReference type="Gene3D" id="2.40.40.20">
    <property type="match status" value="1"/>
</dbReference>
<dbReference type="GO" id="GO:0051539">
    <property type="term" value="F:4 iron, 4 sulfur cluster binding"/>
    <property type="evidence" value="ECO:0007669"/>
    <property type="project" value="UniProtKB-KW"/>
</dbReference>
<dbReference type="InterPro" id="IPR006655">
    <property type="entry name" value="Mopterin_OxRdtase_prok_CS"/>
</dbReference>
<dbReference type="Pfam" id="PF04879">
    <property type="entry name" value="Molybdop_Fe4S4"/>
    <property type="match status" value="1"/>
</dbReference>
<dbReference type="SUPFAM" id="SSF53706">
    <property type="entry name" value="Formate dehydrogenase/DMSO reductase, domains 1-3"/>
    <property type="match status" value="1"/>
</dbReference>
<dbReference type="Pfam" id="PF00384">
    <property type="entry name" value="Molybdopterin"/>
    <property type="match status" value="1"/>
</dbReference>
<comment type="cofactor">
    <cofactor evidence="1">
        <name>Mo-bis(molybdopterin guanine dinucleotide)</name>
        <dbReference type="ChEBI" id="CHEBI:60539"/>
    </cofactor>
</comment>
<dbReference type="Pfam" id="PF01568">
    <property type="entry name" value="Molydop_binding"/>
    <property type="match status" value="1"/>
</dbReference>
<dbReference type="FunFam" id="3.40.228.10:FF:000002">
    <property type="entry name" value="Formate dehydrogenase subunit alpha"/>
    <property type="match status" value="1"/>
</dbReference>
<evidence type="ECO:0000256" key="8">
    <source>
        <dbReference type="ARBA" id="ARBA00023004"/>
    </source>
</evidence>
<evidence type="ECO:0000313" key="14">
    <source>
        <dbReference type="Proteomes" id="UP000300142"/>
    </source>
</evidence>
<evidence type="ECO:0000313" key="13">
    <source>
        <dbReference type="EMBL" id="GCL36710.1"/>
    </source>
</evidence>
<dbReference type="Proteomes" id="UP000300142">
    <property type="component" value="Unassembled WGS sequence"/>
</dbReference>
<evidence type="ECO:0000256" key="4">
    <source>
        <dbReference type="ARBA" id="ARBA00022485"/>
    </source>
</evidence>
<sequence>MNEITKTLCPYCGVGCGLEVTPPAQHGKPTNRDSEGTPTWRVRGDKNHPSSQGMVCVKGATITEAIHKNRLHYPMFRKSLNQDFQRITWDEALNIITQNIQKTLVNHGAESICMYGSGQFQTEDYYIAQKLLKGCLGTNNFDANSRLCMSSAVSGYIQSFGSDGPPCCYDDLELTDCAFLIGTNTAECHPIVFNRLAKYHKKNRHVKMVVVDPRRTPTAQAADLHLAIRPGTDIDLLNGIAHLLMKWNYLDTAFIDDCTSNFPDYAEVIRHYSPDIVARQCGISIEDLETAAKYWGKSKSVLSLWSMGVNQSSEGTAKVRTIINLHLMTGQVGKPGAGPFSLTGQPNAMGGREAGGLSHLLPGYRLVKNAEHRQEVEDFWCLERGKISPIPGLTAWDMITGLESGNVQLLWIAATNPAVSMPDLERTKKALLKSSFTIYQDAYYPTETASYAHLLLPAAQWGEKTGIMTNSERRVTLCSAFQTPPKEAKPDWEIFAEVGRRLGFQDKFNFQNSAEVYHEFVQLTCDRPCDMSGLSHELLSINGPTHWPFFQGNNSETQRLYTNLRFHTSDGRAKFGAYYSKGLAEPPDPNYPFILTTGRLYGHWHTQTRTGRIDKIKQMHLEPFLEIHPRDAEKLGIVDGQVVEVRSRRGSAKFPAKITQAISPGTVFVPMHWGKLWADDAEANALTHSESCPDSLQPELKACAVQLVPISVEITTKNYQLQSSQW</sequence>
<evidence type="ECO:0000256" key="2">
    <source>
        <dbReference type="ARBA" id="ARBA00001966"/>
    </source>
</evidence>
<keyword evidence="9" id="KW-0411">Iron-sulfur</keyword>
<keyword evidence="6" id="KW-0479">Metal-binding</keyword>
<dbReference type="FunFam" id="2.40.40.20:FF:000005">
    <property type="entry name" value="Periplasmic nitrate reductase"/>
    <property type="match status" value="1"/>
</dbReference>
<dbReference type="CDD" id="cd02754">
    <property type="entry name" value="MopB_Nitrate-R-NapA-like"/>
    <property type="match status" value="1"/>
</dbReference>
<dbReference type="PANTHER" id="PTHR43105:SF9">
    <property type="entry name" value="NADPH-FE(3+) OXIDOREDUCTASE SUBUNIT ALPHA"/>
    <property type="match status" value="1"/>
</dbReference>
<evidence type="ECO:0000256" key="9">
    <source>
        <dbReference type="ARBA" id="ARBA00023014"/>
    </source>
</evidence>
<dbReference type="InterPro" id="IPR006656">
    <property type="entry name" value="Mopterin_OxRdtase"/>
</dbReference>
<keyword evidence="5" id="KW-0500">Molybdenum</keyword>
<keyword evidence="7" id="KW-0560">Oxidoreductase</keyword>
<dbReference type="SUPFAM" id="SSF50692">
    <property type="entry name" value="ADC-like"/>
    <property type="match status" value="1"/>
</dbReference>
<dbReference type="InterPro" id="IPR041957">
    <property type="entry name" value="CT_Nitrate-R-NapA-like"/>
</dbReference>
<dbReference type="PROSITE" id="PS00932">
    <property type="entry name" value="MOLYBDOPTERIN_PROK_3"/>
    <property type="match status" value="1"/>
</dbReference>
<dbReference type="GO" id="GO:0046872">
    <property type="term" value="F:metal ion binding"/>
    <property type="evidence" value="ECO:0007669"/>
    <property type="project" value="UniProtKB-KW"/>
</dbReference>
<protein>
    <submittedName>
        <fullName evidence="13">Assimilatory nitrate reductase (Ferredoxin)</fullName>
    </submittedName>
</protein>
<dbReference type="InterPro" id="IPR050123">
    <property type="entry name" value="Prok_molybdopt-oxidoreductase"/>
</dbReference>
<evidence type="ECO:0000259" key="12">
    <source>
        <dbReference type="PROSITE" id="PS51669"/>
    </source>
</evidence>
<keyword evidence="10" id="KW-0534">Nitrate assimilation</keyword>
<dbReference type="InterPro" id="IPR027467">
    <property type="entry name" value="MopterinOxRdtase_cofactor_BS"/>
</dbReference>
<keyword evidence="8" id="KW-0408">Iron</keyword>
<dbReference type="InterPro" id="IPR006657">
    <property type="entry name" value="MoPterin_dinucl-bd_dom"/>
</dbReference>
<evidence type="ECO:0000256" key="7">
    <source>
        <dbReference type="ARBA" id="ARBA00023002"/>
    </source>
</evidence>
<dbReference type="GO" id="GO:0016491">
    <property type="term" value="F:oxidoreductase activity"/>
    <property type="evidence" value="ECO:0007669"/>
    <property type="project" value="UniProtKB-KW"/>
</dbReference>
<dbReference type="PIRSF" id="PIRSF000144">
    <property type="entry name" value="CbbBc"/>
    <property type="match status" value="1"/>
</dbReference>
<dbReference type="InterPro" id="IPR009010">
    <property type="entry name" value="Asp_de-COase-like_dom_sf"/>
</dbReference>
<dbReference type="PROSITE" id="PS51669">
    <property type="entry name" value="4FE4S_MOW_BIS_MGD"/>
    <property type="match status" value="1"/>
</dbReference>
<comment type="caution">
    <text evidence="13">The sequence shown here is derived from an EMBL/GenBank/DDBJ whole genome shotgun (WGS) entry which is preliminary data.</text>
</comment>
<evidence type="ECO:0000256" key="10">
    <source>
        <dbReference type="ARBA" id="ARBA00023063"/>
    </source>
</evidence>
<evidence type="ECO:0000256" key="5">
    <source>
        <dbReference type="ARBA" id="ARBA00022505"/>
    </source>
</evidence>
<dbReference type="CDD" id="cd02791">
    <property type="entry name" value="MopB_CT_Nitrate-R-NapA-like"/>
    <property type="match status" value="1"/>
</dbReference>
<dbReference type="InterPro" id="IPR006963">
    <property type="entry name" value="Mopterin_OxRdtase_4Fe-4S_dom"/>
</dbReference>
<name>A0A479ZVD1_9CYAN</name>
<proteinExistence type="inferred from homology"/>
<dbReference type="PROSITE" id="PS00551">
    <property type="entry name" value="MOLYBDOPTERIN_PROK_1"/>
    <property type="match status" value="1"/>
</dbReference>
<dbReference type="Gene3D" id="3.40.228.10">
    <property type="entry name" value="Dimethylsulfoxide Reductase, domain 2"/>
    <property type="match status" value="1"/>
</dbReference>
<feature type="domain" description="4Fe-4S Mo/W bis-MGD-type" evidence="12">
    <location>
        <begin position="2"/>
        <end position="70"/>
    </location>
</feature>
<dbReference type="RefSeq" id="WP_137667143.1">
    <property type="nucleotide sequence ID" value="NZ_BJCE01000047.1"/>
</dbReference>